<organism evidence="1 2">
    <name type="scientific">Aureispira anguillae</name>
    <dbReference type="NCBI Taxonomy" id="2864201"/>
    <lineage>
        <taxon>Bacteria</taxon>
        <taxon>Pseudomonadati</taxon>
        <taxon>Bacteroidota</taxon>
        <taxon>Saprospiria</taxon>
        <taxon>Saprospirales</taxon>
        <taxon>Saprospiraceae</taxon>
        <taxon>Aureispira</taxon>
    </lineage>
</organism>
<dbReference type="SUPFAM" id="SSF109854">
    <property type="entry name" value="DinB/YfiT-like putative metalloenzymes"/>
    <property type="match status" value="1"/>
</dbReference>
<evidence type="ECO:0000313" key="2">
    <source>
        <dbReference type="Proteomes" id="UP001060919"/>
    </source>
</evidence>
<sequence length="178" mass="21192">MVEEYLNNIRTQFKSYKAVADKTISQLSEQDLYWKYNEESNDIACIIVHMSENMLSRWTNFFESDGEKSWRNRDNEFLAQQLSYAELIEKWEEGWNCLFAALDSMNESNFNTPIIIRNKKVKLIQSITRQIAHYPYHIGQITYIGKMILNDKWDSPSIPRGKSNEYIQKEFKKNLLDK</sequence>
<dbReference type="KEGG" id="aup:AsAng_0020870"/>
<reference evidence="1" key="1">
    <citation type="submission" date="2022-09" db="EMBL/GenBank/DDBJ databases">
        <title>Aureispira anguillicida sp. nov., isolated from Leptocephalus of Japanese eel Anguilla japonica.</title>
        <authorList>
            <person name="Yuasa K."/>
            <person name="Mekata T."/>
            <person name="Ikunari K."/>
        </authorList>
    </citation>
    <scope>NUCLEOTIDE SEQUENCE</scope>
    <source>
        <strain evidence="1">EL160426</strain>
    </source>
</reference>
<keyword evidence="2" id="KW-1185">Reference proteome</keyword>
<dbReference type="Proteomes" id="UP001060919">
    <property type="component" value="Chromosome"/>
</dbReference>
<evidence type="ECO:0000313" key="1">
    <source>
        <dbReference type="EMBL" id="BDS11373.1"/>
    </source>
</evidence>
<protein>
    <submittedName>
        <fullName evidence="1">DUF1572 domain-containing protein</fullName>
    </submittedName>
</protein>
<dbReference type="RefSeq" id="WP_264792560.1">
    <property type="nucleotide sequence ID" value="NZ_AP026867.1"/>
</dbReference>
<dbReference type="InterPro" id="IPR011466">
    <property type="entry name" value="DUF1572"/>
</dbReference>
<dbReference type="EMBL" id="AP026867">
    <property type="protein sequence ID" value="BDS11373.1"/>
    <property type="molecule type" value="Genomic_DNA"/>
</dbReference>
<dbReference type="Pfam" id="PF07609">
    <property type="entry name" value="DUF1572"/>
    <property type="match status" value="1"/>
</dbReference>
<gene>
    <name evidence="1" type="ORF">AsAng_0020870</name>
</gene>
<name>A0A915YE62_9BACT</name>
<accession>A0A915YE62</accession>
<dbReference type="InterPro" id="IPR034660">
    <property type="entry name" value="DinB/YfiT-like"/>
</dbReference>
<dbReference type="Gene3D" id="1.20.120.450">
    <property type="entry name" value="dinb family like domain"/>
    <property type="match status" value="1"/>
</dbReference>
<proteinExistence type="predicted"/>
<dbReference type="AlphaFoldDB" id="A0A915YE62"/>